<protein>
    <submittedName>
        <fullName evidence="1">Uncharacterized protein</fullName>
    </submittedName>
</protein>
<evidence type="ECO:0000313" key="1">
    <source>
        <dbReference type="EMBL" id="CAF1305473.1"/>
    </source>
</evidence>
<dbReference type="Proteomes" id="UP000663870">
    <property type="component" value="Unassembled WGS sequence"/>
</dbReference>
<reference evidence="1" key="1">
    <citation type="submission" date="2021-02" db="EMBL/GenBank/DDBJ databases">
        <authorList>
            <person name="Nowell W R."/>
        </authorList>
    </citation>
    <scope>NUCLEOTIDE SEQUENCE</scope>
</reference>
<comment type="caution">
    <text evidence="1">The sequence shown here is derived from an EMBL/GenBank/DDBJ whole genome shotgun (WGS) entry which is preliminary data.</text>
</comment>
<keyword evidence="4" id="KW-1185">Reference proteome</keyword>
<evidence type="ECO:0000313" key="2">
    <source>
        <dbReference type="EMBL" id="CAF1577157.1"/>
    </source>
</evidence>
<accession>A0A815DSH7</accession>
<evidence type="ECO:0000313" key="3">
    <source>
        <dbReference type="Proteomes" id="UP000663854"/>
    </source>
</evidence>
<sequence>MYLIINKQRLFKNFSTLDHKYKINEDKQIDLNDLLLETEILQNEFYNILLIISLSDDNKKQLLSVKLQNYLSTFIEINLYFKKFDQYLSIITCLSNKSSIIISSSFFSNNDINKDHPCTPEAAIVDAIFKKKTCCIQQIVPCSDSRTPLTGKPRAPDVINNEWITELN</sequence>
<proteinExistence type="predicted"/>
<evidence type="ECO:0000313" key="4">
    <source>
        <dbReference type="Proteomes" id="UP000663870"/>
    </source>
</evidence>
<dbReference type="EMBL" id="CAJNOL010003921">
    <property type="protein sequence ID" value="CAF1577157.1"/>
    <property type="molecule type" value="Genomic_DNA"/>
</dbReference>
<dbReference type="EMBL" id="CAJNOH010002675">
    <property type="protein sequence ID" value="CAF1305473.1"/>
    <property type="molecule type" value="Genomic_DNA"/>
</dbReference>
<organism evidence="1 3">
    <name type="scientific">Rotaria sordida</name>
    <dbReference type="NCBI Taxonomy" id="392033"/>
    <lineage>
        <taxon>Eukaryota</taxon>
        <taxon>Metazoa</taxon>
        <taxon>Spiralia</taxon>
        <taxon>Gnathifera</taxon>
        <taxon>Rotifera</taxon>
        <taxon>Eurotatoria</taxon>
        <taxon>Bdelloidea</taxon>
        <taxon>Philodinida</taxon>
        <taxon>Philodinidae</taxon>
        <taxon>Rotaria</taxon>
    </lineage>
</organism>
<gene>
    <name evidence="2" type="ORF">JXQ802_LOCUS45816</name>
    <name evidence="1" type="ORF">PYM288_LOCUS30139</name>
</gene>
<name>A0A815DSH7_9BILA</name>
<dbReference type="Proteomes" id="UP000663854">
    <property type="component" value="Unassembled WGS sequence"/>
</dbReference>
<dbReference type="AlphaFoldDB" id="A0A815DSH7"/>